<proteinExistence type="predicted"/>
<comment type="caution">
    <text evidence="4">The sequence shown here is derived from an EMBL/GenBank/DDBJ whole genome shotgun (WGS) entry which is preliminary data.</text>
</comment>
<organism evidence="4 5">
    <name type="scientific">Rhododendron williamsianum</name>
    <dbReference type="NCBI Taxonomy" id="262921"/>
    <lineage>
        <taxon>Eukaryota</taxon>
        <taxon>Viridiplantae</taxon>
        <taxon>Streptophyta</taxon>
        <taxon>Embryophyta</taxon>
        <taxon>Tracheophyta</taxon>
        <taxon>Spermatophyta</taxon>
        <taxon>Magnoliopsida</taxon>
        <taxon>eudicotyledons</taxon>
        <taxon>Gunneridae</taxon>
        <taxon>Pentapetalae</taxon>
        <taxon>asterids</taxon>
        <taxon>Ericales</taxon>
        <taxon>Ericaceae</taxon>
        <taxon>Ericoideae</taxon>
        <taxon>Rhodoreae</taxon>
        <taxon>Rhododendron</taxon>
    </lineage>
</organism>
<dbReference type="SUPFAM" id="SSF50370">
    <property type="entry name" value="Ricin B-like lectins"/>
    <property type="match status" value="2"/>
</dbReference>
<dbReference type="GO" id="GO:0030246">
    <property type="term" value="F:carbohydrate binding"/>
    <property type="evidence" value="ECO:0007669"/>
    <property type="project" value="UniProtKB-KW"/>
</dbReference>
<keyword evidence="5" id="KW-1185">Reference proteome</keyword>
<dbReference type="InterPro" id="IPR000772">
    <property type="entry name" value="Ricin_B_lectin"/>
</dbReference>
<dbReference type="Gene3D" id="4.10.470.10">
    <property type="entry name" value="Ricin (A Subunit), domain 2"/>
    <property type="match status" value="1"/>
</dbReference>
<evidence type="ECO:0000313" key="4">
    <source>
        <dbReference type="EMBL" id="KAE9452362.1"/>
    </source>
</evidence>
<evidence type="ECO:0000256" key="2">
    <source>
        <dbReference type="ARBA" id="ARBA00023157"/>
    </source>
</evidence>
<dbReference type="InterPro" id="IPR036041">
    <property type="entry name" value="Ribosome-inact_prot_sf"/>
</dbReference>
<evidence type="ECO:0000256" key="1">
    <source>
        <dbReference type="ARBA" id="ARBA00022734"/>
    </source>
</evidence>
<reference evidence="4 5" key="1">
    <citation type="journal article" date="2019" name="Genome Biol. Evol.">
        <title>The Rhododendron genome and chromosomal organization provide insight into shared whole-genome duplications across the heath family (Ericaceae).</title>
        <authorList>
            <person name="Soza V.L."/>
            <person name="Lindsley D."/>
            <person name="Waalkes A."/>
            <person name="Ramage E."/>
            <person name="Patwardhan R.P."/>
            <person name="Burton J.N."/>
            <person name="Adey A."/>
            <person name="Kumar A."/>
            <person name="Qiu R."/>
            <person name="Shendure J."/>
            <person name="Hall B."/>
        </authorList>
    </citation>
    <scope>NUCLEOTIDE SEQUENCE [LARGE SCALE GENOMIC DNA]</scope>
    <source>
        <strain evidence="4">RSF 1966-606</strain>
    </source>
</reference>
<feature type="domain" description="Ricin B lectin" evidence="3">
    <location>
        <begin position="91"/>
        <end position="217"/>
    </location>
</feature>
<dbReference type="Pfam" id="PF00652">
    <property type="entry name" value="Ricin_B_lectin"/>
    <property type="match status" value="2"/>
</dbReference>
<dbReference type="OrthoDB" id="1642280at2759"/>
<dbReference type="InterPro" id="IPR035992">
    <property type="entry name" value="Ricin_B-like_lectins"/>
</dbReference>
<dbReference type="Gene3D" id="2.80.10.50">
    <property type="match status" value="2"/>
</dbReference>
<keyword evidence="1" id="KW-0430">Lectin</keyword>
<sequence length="346" mass="38314">MLSLENAWSSLSAAIQSSLDGVFNRSVELRNVSNLPVIVASIQSTVILDLALLLYRCPAGPRSDDAILALPGITRTPLSTVGDHDECTILNSTRHLSGRDGFCMDVRDGRDNDGNPIQLWPCGQQQSNQQWTFRTDGTIRSLGKCMTASGYSPGHYVMIFDCETAGQDATKWSLSTDGTITNPHSGLVLTATNEHVQGNTLTVETNIHAASQGWRVVEEVYPTVTTIMGFNDLCMQANNDNTRVWLESCVDSRQQQQWALYGDGTIRVNSDHNLCLTSDGHSSLDVIIVRRCQGWGNQRWVFHTDGTILNPNAKLVMDVRQSDVSLKQIILYQPTGNPNQRWLPYF</sequence>
<feature type="non-terminal residue" evidence="4">
    <location>
        <position position="1"/>
    </location>
</feature>
<dbReference type="Proteomes" id="UP000428333">
    <property type="component" value="Linkage Group LG09"/>
</dbReference>
<dbReference type="EMBL" id="QEFC01002421">
    <property type="protein sequence ID" value="KAE9452362.1"/>
    <property type="molecule type" value="Genomic_DNA"/>
</dbReference>
<dbReference type="AlphaFoldDB" id="A0A6A4L4D0"/>
<dbReference type="SMART" id="SM00458">
    <property type="entry name" value="RICIN"/>
    <property type="match status" value="2"/>
</dbReference>
<dbReference type="SUPFAM" id="SSF56371">
    <property type="entry name" value="Ribosome inactivating proteins (RIP)"/>
    <property type="match status" value="1"/>
</dbReference>
<gene>
    <name evidence="4" type="ORF">C3L33_15736</name>
</gene>
<dbReference type="PROSITE" id="PS50231">
    <property type="entry name" value="RICIN_B_LECTIN"/>
    <property type="match status" value="2"/>
</dbReference>
<feature type="domain" description="Ricin B lectin" evidence="3">
    <location>
        <begin position="221"/>
        <end position="345"/>
    </location>
</feature>
<evidence type="ECO:0000259" key="3">
    <source>
        <dbReference type="SMART" id="SM00458"/>
    </source>
</evidence>
<dbReference type="GO" id="GO:0017148">
    <property type="term" value="P:negative regulation of translation"/>
    <property type="evidence" value="ECO:0007669"/>
    <property type="project" value="InterPro"/>
</dbReference>
<accession>A0A6A4L4D0</accession>
<dbReference type="GO" id="GO:0030598">
    <property type="term" value="F:rRNA N-glycosylase activity"/>
    <property type="evidence" value="ECO:0007669"/>
    <property type="project" value="InterPro"/>
</dbReference>
<evidence type="ECO:0000313" key="5">
    <source>
        <dbReference type="Proteomes" id="UP000428333"/>
    </source>
</evidence>
<dbReference type="PANTHER" id="PTHR11675">
    <property type="entry name" value="N-ACETYLGALACTOSAMINYLTRANSFERASE"/>
    <property type="match status" value="1"/>
</dbReference>
<name>A0A6A4L4D0_9ERIC</name>
<protein>
    <recommendedName>
        <fullName evidence="3">Ricin B lectin domain-containing protein</fullName>
    </recommendedName>
</protein>
<dbReference type="InterPro" id="IPR016139">
    <property type="entry name" value="Ribosome_inactivat_prot_sub2"/>
</dbReference>
<keyword evidence="2" id="KW-1015">Disulfide bond</keyword>